<gene>
    <name evidence="3" type="ORF">W7K_19120</name>
</gene>
<feature type="region of interest" description="Disordered" evidence="1">
    <location>
        <begin position="1"/>
        <end position="21"/>
    </location>
</feature>
<sequence length="59" mass="6178">MDAWEKTSYPLPQPPESERVSDGRKGGLYGLAFASLLIAVPVLLAGLVVLAFTGFAVAS</sequence>
<accession>A0A0L8A645</accession>
<evidence type="ECO:0000313" key="4">
    <source>
        <dbReference type="Proteomes" id="UP000036890"/>
    </source>
</evidence>
<organism evidence="3 4">
    <name type="scientific">Stenotrophomonas geniculata N1</name>
    <dbReference type="NCBI Taxonomy" id="1167641"/>
    <lineage>
        <taxon>Bacteria</taxon>
        <taxon>Pseudomonadati</taxon>
        <taxon>Pseudomonadota</taxon>
        <taxon>Gammaproteobacteria</taxon>
        <taxon>Lysobacterales</taxon>
        <taxon>Lysobacteraceae</taxon>
        <taxon>Stenotrophomonas</taxon>
    </lineage>
</organism>
<protein>
    <recommendedName>
        <fullName evidence="5">Transmembrane protein</fullName>
    </recommendedName>
</protein>
<keyword evidence="2" id="KW-1133">Transmembrane helix</keyword>
<keyword evidence="2" id="KW-0812">Transmembrane</keyword>
<evidence type="ECO:0000256" key="1">
    <source>
        <dbReference type="SAM" id="MobiDB-lite"/>
    </source>
</evidence>
<feature type="transmembrane region" description="Helical" evidence="2">
    <location>
        <begin position="28"/>
        <end position="58"/>
    </location>
</feature>
<comment type="caution">
    <text evidence="3">The sequence shown here is derived from an EMBL/GenBank/DDBJ whole genome shotgun (WGS) entry which is preliminary data.</text>
</comment>
<dbReference type="EMBL" id="AJLO02000041">
    <property type="protein sequence ID" value="KOE97594.1"/>
    <property type="molecule type" value="Genomic_DNA"/>
</dbReference>
<reference evidence="3 4" key="1">
    <citation type="journal article" date="2012" name="J. Bacteriol.">
        <title>Genome sequence of a novel nicotine-degrading strain, Pseudomonas geniculata N1.</title>
        <authorList>
            <person name="Tang H."/>
            <person name="Yu H."/>
            <person name="Tai C."/>
            <person name="Huang K."/>
            <person name="Liu Y."/>
            <person name="Wang L."/>
            <person name="Yao Y."/>
            <person name="Wu G."/>
            <person name="Xu P."/>
        </authorList>
    </citation>
    <scope>NUCLEOTIDE SEQUENCE [LARGE SCALE GENOMIC DNA]</scope>
    <source>
        <strain evidence="3 4">N1</strain>
    </source>
</reference>
<dbReference type="AlphaFoldDB" id="A0A0L8A645"/>
<evidence type="ECO:0000256" key="2">
    <source>
        <dbReference type="SAM" id="Phobius"/>
    </source>
</evidence>
<keyword evidence="2" id="KW-0472">Membrane</keyword>
<dbReference type="Proteomes" id="UP000036890">
    <property type="component" value="Unassembled WGS sequence"/>
</dbReference>
<proteinExistence type="predicted"/>
<name>A0A0L8A645_9GAMM</name>
<evidence type="ECO:0008006" key="5">
    <source>
        <dbReference type="Google" id="ProtNLM"/>
    </source>
</evidence>
<evidence type="ECO:0000313" key="3">
    <source>
        <dbReference type="EMBL" id="KOE97594.1"/>
    </source>
</evidence>